<dbReference type="PRINTS" id="PR00034">
    <property type="entry name" value="HTHCRP"/>
</dbReference>
<keyword evidence="5" id="KW-0804">Transcription</keyword>
<evidence type="ECO:0000313" key="9">
    <source>
        <dbReference type="EMBL" id="HGK24438.1"/>
    </source>
</evidence>
<dbReference type="PANTHER" id="PTHR24567">
    <property type="entry name" value="CRP FAMILY TRANSCRIPTIONAL REGULATORY PROTEIN"/>
    <property type="match status" value="1"/>
</dbReference>
<dbReference type="AlphaFoldDB" id="A0A7V4DZ09"/>
<dbReference type="SMART" id="SM00100">
    <property type="entry name" value="cNMP"/>
    <property type="match status" value="1"/>
</dbReference>
<dbReference type="InterPro" id="IPR036388">
    <property type="entry name" value="WH-like_DNA-bd_sf"/>
</dbReference>
<dbReference type="PANTHER" id="PTHR24567:SF74">
    <property type="entry name" value="HTH-TYPE TRANSCRIPTIONAL REGULATOR ARCR"/>
    <property type="match status" value="1"/>
</dbReference>
<dbReference type="EMBL" id="DTDV01000022">
    <property type="protein sequence ID" value="HGK24438.1"/>
    <property type="molecule type" value="Genomic_DNA"/>
</dbReference>
<keyword evidence="3" id="KW-0238">DNA-binding</keyword>
<keyword evidence="1" id="KW-0547">Nucleotide-binding</keyword>
<evidence type="ECO:0000256" key="6">
    <source>
        <dbReference type="ARBA" id="ARBA00033082"/>
    </source>
</evidence>
<evidence type="ECO:0000259" key="8">
    <source>
        <dbReference type="PROSITE" id="PS51063"/>
    </source>
</evidence>
<keyword evidence="4" id="KW-0114">cAMP</keyword>
<dbReference type="InterPro" id="IPR036390">
    <property type="entry name" value="WH_DNA-bd_sf"/>
</dbReference>
<dbReference type="Gene3D" id="1.10.10.10">
    <property type="entry name" value="Winged helix-like DNA-binding domain superfamily/Winged helix DNA-binding domain"/>
    <property type="match status" value="1"/>
</dbReference>
<dbReference type="PROSITE" id="PS50042">
    <property type="entry name" value="CNMP_BINDING_3"/>
    <property type="match status" value="1"/>
</dbReference>
<accession>A0A7V4DZ09</accession>
<dbReference type="Gene3D" id="2.60.120.10">
    <property type="entry name" value="Jelly Rolls"/>
    <property type="match status" value="1"/>
</dbReference>
<dbReference type="SUPFAM" id="SSF51206">
    <property type="entry name" value="cAMP-binding domain-like"/>
    <property type="match status" value="1"/>
</dbReference>
<protein>
    <recommendedName>
        <fullName evidence="6">cAMP receptor protein</fullName>
    </recommendedName>
</protein>
<reference evidence="9" key="1">
    <citation type="journal article" date="2020" name="mSystems">
        <title>Genome- and Community-Level Interaction Insights into Carbon Utilization and Element Cycling Functions of Hydrothermarchaeota in Hydrothermal Sediment.</title>
        <authorList>
            <person name="Zhou Z."/>
            <person name="Liu Y."/>
            <person name="Xu W."/>
            <person name="Pan J."/>
            <person name="Luo Z.H."/>
            <person name="Li M."/>
        </authorList>
    </citation>
    <scope>NUCLEOTIDE SEQUENCE [LARGE SCALE GENOMIC DNA]</scope>
    <source>
        <strain evidence="9">SpSt-70</strain>
    </source>
</reference>
<feature type="domain" description="Cyclic nucleotide-binding" evidence="7">
    <location>
        <begin position="12"/>
        <end position="132"/>
    </location>
</feature>
<evidence type="ECO:0000256" key="2">
    <source>
        <dbReference type="ARBA" id="ARBA00023015"/>
    </source>
</evidence>
<proteinExistence type="predicted"/>
<dbReference type="GO" id="GO:0003700">
    <property type="term" value="F:DNA-binding transcription factor activity"/>
    <property type="evidence" value="ECO:0007669"/>
    <property type="project" value="UniProtKB-ARBA"/>
</dbReference>
<evidence type="ECO:0000256" key="3">
    <source>
        <dbReference type="ARBA" id="ARBA00023125"/>
    </source>
</evidence>
<dbReference type="Pfam" id="PF00027">
    <property type="entry name" value="cNMP_binding"/>
    <property type="match status" value="1"/>
</dbReference>
<evidence type="ECO:0000256" key="1">
    <source>
        <dbReference type="ARBA" id="ARBA00022741"/>
    </source>
</evidence>
<dbReference type="Pfam" id="PF13545">
    <property type="entry name" value="HTH_Crp_2"/>
    <property type="match status" value="1"/>
</dbReference>
<evidence type="ECO:0000256" key="4">
    <source>
        <dbReference type="ARBA" id="ARBA00023149"/>
    </source>
</evidence>
<keyword evidence="2" id="KW-0805">Transcription regulation</keyword>
<dbReference type="GO" id="GO:0045893">
    <property type="term" value="P:positive regulation of DNA-templated transcription"/>
    <property type="evidence" value="ECO:0007669"/>
    <property type="project" value="UniProtKB-ARBA"/>
</dbReference>
<dbReference type="FunFam" id="2.60.120.10:FF:000003">
    <property type="entry name" value="Crp/Fnr family transcriptional regulator"/>
    <property type="match status" value="1"/>
</dbReference>
<dbReference type="PROSITE" id="PS51063">
    <property type="entry name" value="HTH_CRP_2"/>
    <property type="match status" value="1"/>
</dbReference>
<dbReference type="SUPFAM" id="SSF46785">
    <property type="entry name" value="Winged helix' DNA-binding domain"/>
    <property type="match status" value="1"/>
</dbReference>
<organism evidence="9">
    <name type="scientific">Dictyoglomus thermophilum</name>
    <dbReference type="NCBI Taxonomy" id="14"/>
    <lineage>
        <taxon>Bacteria</taxon>
        <taxon>Pseudomonadati</taxon>
        <taxon>Dictyoglomota</taxon>
        <taxon>Dictyoglomia</taxon>
        <taxon>Dictyoglomales</taxon>
        <taxon>Dictyoglomaceae</taxon>
        <taxon>Dictyoglomus</taxon>
    </lineage>
</organism>
<dbReference type="SMART" id="SM00419">
    <property type="entry name" value="HTH_CRP"/>
    <property type="match status" value="1"/>
</dbReference>
<dbReference type="GO" id="GO:0003677">
    <property type="term" value="F:DNA binding"/>
    <property type="evidence" value="ECO:0007669"/>
    <property type="project" value="UniProtKB-KW"/>
</dbReference>
<comment type="caution">
    <text evidence="9">The sequence shown here is derived from an EMBL/GenBank/DDBJ whole genome shotgun (WGS) entry which is preliminary data.</text>
</comment>
<name>A0A7V4DZ09_DICTH</name>
<dbReference type="CDD" id="cd00092">
    <property type="entry name" value="HTH_CRP"/>
    <property type="match status" value="1"/>
</dbReference>
<dbReference type="InterPro" id="IPR012318">
    <property type="entry name" value="HTH_CRP"/>
</dbReference>
<dbReference type="RefSeq" id="WP_149122389.1">
    <property type="nucleotide sequence ID" value="NZ_VTFL01000001.1"/>
</dbReference>
<dbReference type="GO" id="GO:0005829">
    <property type="term" value="C:cytosol"/>
    <property type="evidence" value="ECO:0007669"/>
    <property type="project" value="TreeGrafter"/>
</dbReference>
<dbReference type="InterPro" id="IPR018490">
    <property type="entry name" value="cNMP-bd_dom_sf"/>
</dbReference>
<dbReference type="InterPro" id="IPR000595">
    <property type="entry name" value="cNMP-bd_dom"/>
</dbReference>
<sequence length="225" mass="25916">MEVKKFLKNVPLFEDFSDDELEKLLLICKEKSYPKDSIIFQKEDPGNFFFLICSGRVKVIIETEEGKEGILAILYPTEFFGEMSLLDGESRSATVVALEETNVIIIERNEFLSLLYKHPELALKILKTLSLRLRKANRQIETLMFLDASGRVARLLIDVAKDRGKKVDEGVLIDLEFTRQELGNLIGVSRETTIRILKSFEEEGILSIERNHIIIKDIKELERRV</sequence>
<dbReference type="CDD" id="cd00038">
    <property type="entry name" value="CAP_ED"/>
    <property type="match status" value="1"/>
</dbReference>
<dbReference type="InterPro" id="IPR050397">
    <property type="entry name" value="Env_Response_Regulators"/>
</dbReference>
<gene>
    <name evidence="9" type="ORF">ENU78_08475</name>
</gene>
<dbReference type="InterPro" id="IPR018488">
    <property type="entry name" value="cNMP-bd_CS"/>
</dbReference>
<feature type="domain" description="HTH crp-type" evidence="8">
    <location>
        <begin position="146"/>
        <end position="219"/>
    </location>
</feature>
<dbReference type="GO" id="GO:0030552">
    <property type="term" value="F:cAMP binding"/>
    <property type="evidence" value="ECO:0007669"/>
    <property type="project" value="UniProtKB-ARBA"/>
</dbReference>
<evidence type="ECO:0000259" key="7">
    <source>
        <dbReference type="PROSITE" id="PS50042"/>
    </source>
</evidence>
<evidence type="ECO:0000256" key="5">
    <source>
        <dbReference type="ARBA" id="ARBA00023163"/>
    </source>
</evidence>
<dbReference type="InterPro" id="IPR014710">
    <property type="entry name" value="RmlC-like_jellyroll"/>
</dbReference>
<dbReference type="PROSITE" id="PS00889">
    <property type="entry name" value="CNMP_BINDING_2"/>
    <property type="match status" value="1"/>
</dbReference>